<dbReference type="Proteomes" id="UP000479000">
    <property type="component" value="Unassembled WGS sequence"/>
</dbReference>
<gene>
    <name evidence="2" type="ORF">NTEN_LOCUS7023</name>
</gene>
<evidence type="ECO:0000313" key="3">
    <source>
        <dbReference type="Proteomes" id="UP000479000"/>
    </source>
</evidence>
<sequence>MGSPDRFTFDSALPVLVIAAVLLSQGPGAAGHGQEALDRLVRQAIEGGWAGHRAVFEHLGNRLLRNHETPPANLTGATFELEKPAVKSMGTLTLDNHVEQFNFNNFRATGFHLKQENATVEYHYSYRKAKNGVAEGKLIAEALETIYDVTLSSKRRENDTVCRTGLELLTVIKQVPLLVEVKGQKTADAMKLAHSINRWFSNESELLKPDAAWSTIAFRRRGRESAVIGRQGRSNPFSAPRHCNSRIWSHPRTPQSQDLPINFRLLLTCSSPPRTATDMLGVGCRHRYHRNIDVSLSMPYIRYYRNIDATAPITLIQFTLYSLKKIHLVCYLTGETSVLNHDGKNIDSSIVSTMDAHPYPGLSRADGLTGNVGCQLCRLQDQQEITSWVTRVTPFGRTGTTFPVLSYFWIHENRVGNGTLFGEVLPESYYWKLQVGGKSVGSQGPTYLPIHCNKSPDARQMGSAGSDGGFLNVEENPLLFLSFCRSPYPRNQIGCKERHFCLYQGTVTYYPIPMSKHLANQAHQLPQDDVPDDLPQKWSQIRRVRSGLITFLSEVVRNRLK</sequence>
<accession>A0A6H5GCZ2</accession>
<proteinExistence type="predicted"/>
<reference evidence="2 3" key="1">
    <citation type="submission" date="2020-02" db="EMBL/GenBank/DDBJ databases">
        <authorList>
            <person name="Ferguson B K."/>
        </authorList>
    </citation>
    <scope>NUCLEOTIDE SEQUENCE [LARGE SCALE GENOMIC DNA]</scope>
</reference>
<name>A0A6H5GCZ2_9HEMI</name>
<dbReference type="AlphaFoldDB" id="A0A6H5GCZ2"/>
<feature type="chain" id="PRO_5026296519" evidence="1">
    <location>
        <begin position="32"/>
        <end position="561"/>
    </location>
</feature>
<protein>
    <submittedName>
        <fullName evidence="2">Uncharacterized protein</fullName>
    </submittedName>
</protein>
<feature type="non-terminal residue" evidence="2">
    <location>
        <position position="561"/>
    </location>
</feature>
<dbReference type="OrthoDB" id="10484565at2759"/>
<evidence type="ECO:0000256" key="1">
    <source>
        <dbReference type="SAM" id="SignalP"/>
    </source>
</evidence>
<evidence type="ECO:0000313" key="2">
    <source>
        <dbReference type="EMBL" id="CAB0001236.1"/>
    </source>
</evidence>
<keyword evidence="3" id="KW-1185">Reference proteome</keyword>
<keyword evidence="1" id="KW-0732">Signal</keyword>
<feature type="signal peptide" evidence="1">
    <location>
        <begin position="1"/>
        <end position="31"/>
    </location>
</feature>
<dbReference type="EMBL" id="CADCXU010010455">
    <property type="protein sequence ID" value="CAB0001236.1"/>
    <property type="molecule type" value="Genomic_DNA"/>
</dbReference>
<organism evidence="2 3">
    <name type="scientific">Nesidiocoris tenuis</name>
    <dbReference type="NCBI Taxonomy" id="355587"/>
    <lineage>
        <taxon>Eukaryota</taxon>
        <taxon>Metazoa</taxon>
        <taxon>Ecdysozoa</taxon>
        <taxon>Arthropoda</taxon>
        <taxon>Hexapoda</taxon>
        <taxon>Insecta</taxon>
        <taxon>Pterygota</taxon>
        <taxon>Neoptera</taxon>
        <taxon>Paraneoptera</taxon>
        <taxon>Hemiptera</taxon>
        <taxon>Heteroptera</taxon>
        <taxon>Panheteroptera</taxon>
        <taxon>Cimicomorpha</taxon>
        <taxon>Miridae</taxon>
        <taxon>Dicyphina</taxon>
        <taxon>Nesidiocoris</taxon>
    </lineage>
</organism>